<accession>A0A2A4X1T5</accession>
<dbReference type="InterPro" id="IPR001584">
    <property type="entry name" value="Integrase_cat-core"/>
</dbReference>
<dbReference type="InterPro" id="IPR025948">
    <property type="entry name" value="HTH-like_dom"/>
</dbReference>
<comment type="caution">
    <text evidence="2">The sequence shown here is derived from an EMBL/GenBank/DDBJ whole genome shotgun (WGS) entry which is preliminary data.</text>
</comment>
<dbReference type="InterPro" id="IPR012337">
    <property type="entry name" value="RNaseH-like_sf"/>
</dbReference>
<proteinExistence type="predicted"/>
<dbReference type="InterPro" id="IPR048020">
    <property type="entry name" value="Transpos_IS3"/>
</dbReference>
<dbReference type="PANTHER" id="PTHR46889">
    <property type="entry name" value="TRANSPOSASE INSF FOR INSERTION SEQUENCE IS3B-RELATED"/>
    <property type="match status" value="1"/>
</dbReference>
<evidence type="ECO:0000259" key="1">
    <source>
        <dbReference type="PROSITE" id="PS50994"/>
    </source>
</evidence>
<reference evidence="3" key="1">
    <citation type="submission" date="2017-08" db="EMBL/GenBank/DDBJ databases">
        <title>A dynamic microbial community with high functional redundancy inhabits the cold, oxic subseafloor aquifer.</title>
        <authorList>
            <person name="Tully B.J."/>
            <person name="Wheat C.G."/>
            <person name="Glazer B.T."/>
            <person name="Huber J.A."/>
        </authorList>
    </citation>
    <scope>NUCLEOTIDE SEQUENCE [LARGE SCALE GENOMIC DNA]</scope>
</reference>
<protein>
    <recommendedName>
        <fullName evidence="1">Integrase catalytic domain-containing protein</fullName>
    </recommendedName>
</protein>
<dbReference type="Pfam" id="PF00665">
    <property type="entry name" value="rve"/>
    <property type="match status" value="1"/>
</dbReference>
<dbReference type="AlphaFoldDB" id="A0A2A4X1T5"/>
<dbReference type="Pfam" id="PF13276">
    <property type="entry name" value="HTH_21"/>
    <property type="match status" value="1"/>
</dbReference>
<dbReference type="Pfam" id="PF13333">
    <property type="entry name" value="rve_2"/>
    <property type="match status" value="1"/>
</dbReference>
<feature type="domain" description="Integrase catalytic" evidence="1">
    <location>
        <begin position="105"/>
        <end position="268"/>
    </location>
</feature>
<organism evidence="2 3">
    <name type="scientific">SAR86 cluster bacterium</name>
    <dbReference type="NCBI Taxonomy" id="2030880"/>
    <lineage>
        <taxon>Bacteria</taxon>
        <taxon>Pseudomonadati</taxon>
        <taxon>Pseudomonadota</taxon>
        <taxon>Gammaproteobacteria</taxon>
        <taxon>SAR86 cluster</taxon>
    </lineage>
</organism>
<dbReference type="Gene3D" id="3.30.420.10">
    <property type="entry name" value="Ribonuclease H-like superfamily/Ribonuclease H"/>
    <property type="match status" value="1"/>
</dbReference>
<dbReference type="PANTHER" id="PTHR46889:SF4">
    <property type="entry name" value="TRANSPOSASE INSO FOR INSERTION SEQUENCE ELEMENT IS911B-RELATED"/>
    <property type="match status" value="1"/>
</dbReference>
<name>A0A2A4X1T5_9GAMM</name>
<dbReference type="SUPFAM" id="SSF53098">
    <property type="entry name" value="Ribonuclease H-like"/>
    <property type="match status" value="1"/>
</dbReference>
<sequence length="269" mass="31110">MCGALRVSRSGYYDWIGRPESARSKRYRSLRVRIEAIHKAHHEIYGSPRIHGTLVDEGEVIGINTVARVMRLNGIKSKVHRRFVVTTNSRHNRKAAPNHLNRRFTANAPNEKWVSDVTYIPTRAGALFLATVMDLHSRRIIGWSMSKSNTVELISNALNMAISQRDGIRGVLLHSDQGVQYTSTDYQSLMKRHGIVCSMSRKGNCWDNAVMESFYHSMKTEWVVFEDYRTRAQARSSLFEYIELFYNRKRRHSTLKYKSPQAYEQACVH</sequence>
<evidence type="ECO:0000313" key="2">
    <source>
        <dbReference type="EMBL" id="PCI76017.1"/>
    </source>
</evidence>
<dbReference type="Proteomes" id="UP000218767">
    <property type="component" value="Unassembled WGS sequence"/>
</dbReference>
<dbReference type="GO" id="GO:0015074">
    <property type="term" value="P:DNA integration"/>
    <property type="evidence" value="ECO:0007669"/>
    <property type="project" value="InterPro"/>
</dbReference>
<dbReference type="InterPro" id="IPR050900">
    <property type="entry name" value="Transposase_IS3/IS150/IS904"/>
</dbReference>
<dbReference type="GO" id="GO:0003676">
    <property type="term" value="F:nucleic acid binding"/>
    <property type="evidence" value="ECO:0007669"/>
    <property type="project" value="InterPro"/>
</dbReference>
<gene>
    <name evidence="2" type="ORF">COB20_11515</name>
</gene>
<dbReference type="PROSITE" id="PS50994">
    <property type="entry name" value="INTEGRASE"/>
    <property type="match status" value="1"/>
</dbReference>
<evidence type="ECO:0000313" key="3">
    <source>
        <dbReference type="Proteomes" id="UP000218767"/>
    </source>
</evidence>
<dbReference type="InterPro" id="IPR036397">
    <property type="entry name" value="RNaseH_sf"/>
</dbReference>
<dbReference type="NCBIfam" id="NF033516">
    <property type="entry name" value="transpos_IS3"/>
    <property type="match status" value="1"/>
</dbReference>
<dbReference type="EMBL" id="NVUL01000063">
    <property type="protein sequence ID" value="PCI76017.1"/>
    <property type="molecule type" value="Genomic_DNA"/>
</dbReference>